<name>A0A2H3DXG4_ARMGA</name>
<evidence type="ECO:0000259" key="1">
    <source>
        <dbReference type="Pfam" id="PF13417"/>
    </source>
</evidence>
<dbReference type="STRING" id="47427.A0A2H3DXG4"/>
<organism evidence="2 3">
    <name type="scientific">Armillaria gallica</name>
    <name type="common">Bulbous honey fungus</name>
    <name type="synonym">Armillaria bulbosa</name>
    <dbReference type="NCBI Taxonomy" id="47427"/>
    <lineage>
        <taxon>Eukaryota</taxon>
        <taxon>Fungi</taxon>
        <taxon>Dikarya</taxon>
        <taxon>Basidiomycota</taxon>
        <taxon>Agaricomycotina</taxon>
        <taxon>Agaricomycetes</taxon>
        <taxon>Agaricomycetidae</taxon>
        <taxon>Agaricales</taxon>
        <taxon>Marasmiineae</taxon>
        <taxon>Physalacriaceae</taxon>
        <taxon>Armillaria</taxon>
    </lineage>
</organism>
<dbReference type="OMA" id="RAWIVRD"/>
<dbReference type="SUPFAM" id="SSF52833">
    <property type="entry name" value="Thioredoxin-like"/>
    <property type="match status" value="1"/>
</dbReference>
<dbReference type="InParanoid" id="A0A2H3DXG4"/>
<dbReference type="Proteomes" id="UP000217790">
    <property type="component" value="Unassembled WGS sequence"/>
</dbReference>
<protein>
    <recommendedName>
        <fullName evidence="1">GST N-terminal domain-containing protein</fullName>
    </recommendedName>
</protein>
<keyword evidence="3" id="KW-1185">Reference proteome</keyword>
<dbReference type="InterPro" id="IPR036249">
    <property type="entry name" value="Thioredoxin-like_sf"/>
</dbReference>
<dbReference type="OrthoDB" id="412788at2759"/>
<reference evidence="3" key="1">
    <citation type="journal article" date="2017" name="Nat. Ecol. Evol.">
        <title>Genome expansion and lineage-specific genetic innovations in the forest pathogenic fungi Armillaria.</title>
        <authorList>
            <person name="Sipos G."/>
            <person name="Prasanna A.N."/>
            <person name="Walter M.C."/>
            <person name="O'Connor E."/>
            <person name="Balint B."/>
            <person name="Krizsan K."/>
            <person name="Kiss B."/>
            <person name="Hess J."/>
            <person name="Varga T."/>
            <person name="Slot J."/>
            <person name="Riley R."/>
            <person name="Boka B."/>
            <person name="Rigling D."/>
            <person name="Barry K."/>
            <person name="Lee J."/>
            <person name="Mihaltcheva S."/>
            <person name="LaButti K."/>
            <person name="Lipzen A."/>
            <person name="Waldron R."/>
            <person name="Moloney N.M."/>
            <person name="Sperisen C."/>
            <person name="Kredics L."/>
            <person name="Vagvoelgyi C."/>
            <person name="Patrignani A."/>
            <person name="Fitzpatrick D."/>
            <person name="Nagy I."/>
            <person name="Doyle S."/>
            <person name="Anderson J.B."/>
            <person name="Grigoriev I.V."/>
            <person name="Gueldener U."/>
            <person name="Muensterkoetter M."/>
            <person name="Nagy L.G."/>
        </authorList>
    </citation>
    <scope>NUCLEOTIDE SEQUENCE [LARGE SCALE GENOMIC DNA]</scope>
    <source>
        <strain evidence="3">Ar21-2</strain>
    </source>
</reference>
<dbReference type="Gene3D" id="3.40.30.10">
    <property type="entry name" value="Glutaredoxin"/>
    <property type="match status" value="1"/>
</dbReference>
<proteinExistence type="predicted"/>
<evidence type="ECO:0000313" key="2">
    <source>
        <dbReference type="EMBL" id="PBK95538.1"/>
    </source>
</evidence>
<evidence type="ECO:0000313" key="3">
    <source>
        <dbReference type="Proteomes" id="UP000217790"/>
    </source>
</evidence>
<dbReference type="Pfam" id="PF13417">
    <property type="entry name" value="GST_N_3"/>
    <property type="match status" value="1"/>
</dbReference>
<dbReference type="InterPro" id="IPR004045">
    <property type="entry name" value="Glutathione_S-Trfase_N"/>
</dbReference>
<dbReference type="AlphaFoldDB" id="A0A2H3DXG4"/>
<accession>A0A2H3DXG4</accession>
<gene>
    <name evidence="2" type="ORF">ARMGADRAFT_925494</name>
</gene>
<sequence>MSPTLYTFGGSVWSAAPELAIAELYPTNAIATKTVNLVNGENFDPSFIDVNPSATLPTLTADGKSYQNTTDVISYLVANAPKPLSTPTSHKSIIQQVHEDQYDPNFALLLVRDDAELVAKAGALPKTFVENRQAALVKHSQDPANSRHATFYAEKLAGNGALLDIYTGTNKDPSSFYAQSQEHFANLKSYLYAILPSVLPADGFIAGATPGEADFHVAAWLTRISATSGATNAADALVALEKSFGESLPEVVRKYARAWIVRDSWKKVYAEGLH</sequence>
<feature type="domain" description="GST N-terminal" evidence="1">
    <location>
        <begin position="5"/>
        <end position="83"/>
    </location>
</feature>
<dbReference type="EMBL" id="KZ293652">
    <property type="protein sequence ID" value="PBK95538.1"/>
    <property type="molecule type" value="Genomic_DNA"/>
</dbReference>